<dbReference type="Proteomes" id="UP000249661">
    <property type="component" value="Unassembled WGS sequence"/>
</dbReference>
<protein>
    <submittedName>
        <fullName evidence="1">Extracellular metallo proteinase MEP</fullName>
    </submittedName>
</protein>
<evidence type="ECO:0000313" key="1">
    <source>
        <dbReference type="EMBL" id="RAH67931.1"/>
    </source>
</evidence>
<sequence>MWASIIVAVSLSLCVLALPLQLSNSLKLEAIDPSTLRLTSRASYVNSIDAVADNIRLAARAEQANYLETATRLVETIVPGAAFRIIDDHYIGENDLAHVHFRQTVHDMDIDNADFNVNVGKDGTVFSYGNSFYTGKIPHGDPLLRQGVIDPVTALDRASKALSLPLSLDNLKCERVQGTNNHVFQGTSETITEPKARLVFLVKSDESLALTWRVEAHMDSNWYLTYVDAGANPTVHGVVDYASSATYEVYEWGLNDPTEGVRTIVTDPWDKTASPFTWQGDGNTVYTTTRGNNGIAQSNPSGLAPYMDNYRPSSPASKFEYAYSPTMSPPDAYVNASITQLLYTANTYHDLLYTLGFTEKAGNFQWNNSGRGGRENDYVILNAQDGLSYNNAYFKAPPDGEPGHMRINIFTHSDPPRDADFDAGMVIHEYTHGLSTRLTGGPANSGCLSAFEAGGMGEGWSDFMATAVRLKPHDTRATDYAFGGWASNASGQGSRLYPYSTSLTTNPLTYASVDGMLMLHDAGSVWASVLYEILWNLIDRYGKNDGPKPVFRDKVPTDGRYLAMKLVMDAMALQPCNPTFLQARDAILDADRALTKGANQCAIWKGSAKRGLGQGAETKGSVRLDSNIVPFGVC</sequence>
<name>A0ACD1H2U3_9EURO</name>
<evidence type="ECO:0000313" key="2">
    <source>
        <dbReference type="Proteomes" id="UP000249661"/>
    </source>
</evidence>
<reference evidence="1" key="1">
    <citation type="submission" date="2018-02" db="EMBL/GenBank/DDBJ databases">
        <title>The genomes of Aspergillus section Nigri reveals drivers in fungal speciation.</title>
        <authorList>
            <consortium name="DOE Joint Genome Institute"/>
            <person name="Vesth T.C."/>
            <person name="Nybo J."/>
            <person name="Theobald S."/>
            <person name="Brandl J."/>
            <person name="Frisvad J.C."/>
            <person name="Nielsen K.F."/>
            <person name="Lyhne E.K."/>
            <person name="Kogle M.E."/>
            <person name="Kuo A."/>
            <person name="Riley R."/>
            <person name="Clum A."/>
            <person name="Nolan M."/>
            <person name="Lipzen A."/>
            <person name="Salamov A."/>
            <person name="Henrissat B."/>
            <person name="Wiebenga A."/>
            <person name="De vries R.P."/>
            <person name="Grigoriev I.V."/>
            <person name="Mortensen U.H."/>
            <person name="Andersen M.R."/>
            <person name="Baker S.E."/>
        </authorList>
    </citation>
    <scope>NUCLEOTIDE SEQUENCE</scope>
    <source>
        <strain evidence="1">CBS 121060</strain>
    </source>
</reference>
<accession>A0ACD1H2U3</accession>
<proteinExistence type="predicted"/>
<gene>
    <name evidence="1" type="ORF">BO66DRAFT_403378</name>
</gene>
<dbReference type="EMBL" id="KZ824970">
    <property type="protein sequence ID" value="RAH67931.1"/>
    <property type="molecule type" value="Genomic_DNA"/>
</dbReference>
<keyword evidence="2" id="KW-1185">Reference proteome</keyword>
<organism evidence="1 2">
    <name type="scientific">Aspergillus aculeatinus CBS 121060</name>
    <dbReference type="NCBI Taxonomy" id="1448322"/>
    <lineage>
        <taxon>Eukaryota</taxon>
        <taxon>Fungi</taxon>
        <taxon>Dikarya</taxon>
        <taxon>Ascomycota</taxon>
        <taxon>Pezizomycotina</taxon>
        <taxon>Eurotiomycetes</taxon>
        <taxon>Eurotiomycetidae</taxon>
        <taxon>Eurotiales</taxon>
        <taxon>Aspergillaceae</taxon>
        <taxon>Aspergillus</taxon>
        <taxon>Aspergillus subgen. Circumdati</taxon>
    </lineage>
</organism>